<dbReference type="EMBL" id="JADFTS010000005">
    <property type="protein sequence ID" value="KAF9606258.1"/>
    <property type="molecule type" value="Genomic_DNA"/>
</dbReference>
<protein>
    <submittedName>
        <fullName evidence="2">Uncharacterized protein</fullName>
    </submittedName>
</protein>
<name>A0A835HXN6_9MAGN</name>
<proteinExistence type="predicted"/>
<accession>A0A835HXN6</accession>
<reference evidence="2 3" key="1">
    <citation type="submission" date="2020-10" db="EMBL/GenBank/DDBJ databases">
        <title>The Coptis chinensis genome and diversification of protoberbering-type alkaloids.</title>
        <authorList>
            <person name="Wang B."/>
            <person name="Shu S."/>
            <person name="Song C."/>
            <person name="Liu Y."/>
        </authorList>
    </citation>
    <scope>NUCLEOTIDE SEQUENCE [LARGE SCALE GENOMIC DNA]</scope>
    <source>
        <strain evidence="2">HL-2020</strain>
        <tissue evidence="2">Leaf</tissue>
    </source>
</reference>
<keyword evidence="3" id="KW-1185">Reference proteome</keyword>
<evidence type="ECO:0000313" key="2">
    <source>
        <dbReference type="EMBL" id="KAF9606258.1"/>
    </source>
</evidence>
<gene>
    <name evidence="2" type="ORF">IFM89_024079</name>
</gene>
<evidence type="ECO:0000256" key="1">
    <source>
        <dbReference type="SAM" id="MobiDB-lite"/>
    </source>
</evidence>
<sequence>MGSSSEIEEWEAKVRVWLSVLADKKNVNVNQIEAWINSNQVSLPQQLQSLPRPQLYQKVFLLNNSMQLQLQQNLQLSLQEKSTVERQPARFQRTDQWIPVYAWLESLDKDEVVKSKEISDWLDDNPSVRDKLFSRHSRYHLMHYVQKCHVKILKRRGKLPTKGSESVPRDKFAPQSVVAPQVSRPSSAQVPAKVNHNVVPTAAVPLSGTSSTNLLKNKDVSLVRQTDELFRYQLSMGQEQHKDLVAVFTLEEPLVLKGRKHAIERNQTGKWDG</sequence>
<dbReference type="OrthoDB" id="1886825at2759"/>
<dbReference type="Proteomes" id="UP000631114">
    <property type="component" value="Unassembled WGS sequence"/>
</dbReference>
<comment type="caution">
    <text evidence="2">The sequence shown here is derived from an EMBL/GenBank/DDBJ whole genome shotgun (WGS) entry which is preliminary data.</text>
</comment>
<feature type="region of interest" description="Disordered" evidence="1">
    <location>
        <begin position="159"/>
        <end position="191"/>
    </location>
</feature>
<evidence type="ECO:0000313" key="3">
    <source>
        <dbReference type="Proteomes" id="UP000631114"/>
    </source>
</evidence>
<organism evidence="2 3">
    <name type="scientific">Coptis chinensis</name>
    <dbReference type="NCBI Taxonomy" id="261450"/>
    <lineage>
        <taxon>Eukaryota</taxon>
        <taxon>Viridiplantae</taxon>
        <taxon>Streptophyta</taxon>
        <taxon>Embryophyta</taxon>
        <taxon>Tracheophyta</taxon>
        <taxon>Spermatophyta</taxon>
        <taxon>Magnoliopsida</taxon>
        <taxon>Ranunculales</taxon>
        <taxon>Ranunculaceae</taxon>
        <taxon>Coptidoideae</taxon>
        <taxon>Coptis</taxon>
    </lineage>
</organism>
<dbReference type="AlphaFoldDB" id="A0A835HXN6"/>